<evidence type="ECO:0000256" key="10">
    <source>
        <dbReference type="ARBA" id="ARBA00048988"/>
    </source>
</evidence>
<dbReference type="SUPFAM" id="SSF52540">
    <property type="entry name" value="P-loop containing nucleoside triphosphate hydrolases"/>
    <property type="match status" value="1"/>
</dbReference>
<dbReference type="GO" id="GO:0043138">
    <property type="term" value="F:3'-5' DNA helicase activity"/>
    <property type="evidence" value="ECO:0007669"/>
    <property type="project" value="UniProtKB-EC"/>
</dbReference>
<dbReference type="KEGG" id="bxi:BK049_11850"/>
<dbReference type="RefSeq" id="WP_071168597.1">
    <property type="nucleotide sequence ID" value="NZ_CP017786.1"/>
</dbReference>
<feature type="domain" description="UvrD-like helicase C-terminal" evidence="13">
    <location>
        <begin position="277"/>
        <end position="549"/>
    </location>
</feature>
<dbReference type="Gene3D" id="1.10.486.10">
    <property type="entry name" value="PCRA, domain 4"/>
    <property type="match status" value="1"/>
</dbReference>
<keyword evidence="7" id="KW-0413">Isomerase</keyword>
<protein>
    <recommendedName>
        <fullName evidence="9">DNA 3'-5' helicase</fullName>
        <ecNumber evidence="9">5.6.2.4</ecNumber>
    </recommendedName>
</protein>
<dbReference type="EC" id="5.6.2.4" evidence="9"/>
<evidence type="ECO:0000256" key="9">
    <source>
        <dbReference type="ARBA" id="ARBA00034808"/>
    </source>
</evidence>
<keyword evidence="2 11" id="KW-0547">Nucleotide-binding</keyword>
<evidence type="ECO:0000256" key="4">
    <source>
        <dbReference type="ARBA" id="ARBA00022806"/>
    </source>
</evidence>
<evidence type="ECO:0000256" key="1">
    <source>
        <dbReference type="ARBA" id="ARBA00009922"/>
    </source>
</evidence>
<feature type="domain" description="UvrD-like helicase ATP-binding" evidence="12">
    <location>
        <begin position="3"/>
        <end position="283"/>
    </location>
</feature>
<dbReference type="Gene3D" id="3.40.50.300">
    <property type="entry name" value="P-loop containing nucleotide triphosphate hydrolases"/>
    <property type="match status" value="2"/>
</dbReference>
<keyword evidence="5 11" id="KW-0067">ATP-binding</keyword>
<dbReference type="PROSITE" id="PS51217">
    <property type="entry name" value="UVRD_HELICASE_CTER"/>
    <property type="match status" value="1"/>
</dbReference>
<evidence type="ECO:0000259" key="13">
    <source>
        <dbReference type="PROSITE" id="PS51217"/>
    </source>
</evidence>
<keyword evidence="3 11" id="KW-0378">Hydrolase</keyword>
<dbReference type="Gene3D" id="1.10.10.160">
    <property type="match status" value="1"/>
</dbReference>
<name>A0AAC9ND01_9BACI</name>
<accession>A0AAC9ND01</accession>
<evidence type="ECO:0000256" key="7">
    <source>
        <dbReference type="ARBA" id="ARBA00023235"/>
    </source>
</evidence>
<keyword evidence="4 11" id="KW-0347">Helicase</keyword>
<dbReference type="EMBL" id="CP017786">
    <property type="protein sequence ID" value="AOZ89320.1"/>
    <property type="molecule type" value="Genomic_DNA"/>
</dbReference>
<dbReference type="GO" id="GO:0003677">
    <property type="term" value="F:DNA binding"/>
    <property type="evidence" value="ECO:0007669"/>
    <property type="project" value="UniProtKB-KW"/>
</dbReference>
<evidence type="ECO:0000256" key="11">
    <source>
        <dbReference type="PROSITE-ProRule" id="PRU00560"/>
    </source>
</evidence>
<reference evidence="14 15" key="1">
    <citation type="submission" date="2016-10" db="EMBL/GenBank/DDBJ databases">
        <title>Whole genome sequence of hyper active fibrinolysis bacterium Bacillus pumilus strain VV3 isolated from fermented rice.</title>
        <authorList>
            <person name="Mariadas V.A."/>
            <person name="Vijayaraghavan P."/>
            <person name="Dhandapani V."/>
        </authorList>
    </citation>
    <scope>NUCLEOTIDE SEQUENCE [LARGE SCALE GENOMIC DNA]</scope>
    <source>
        <strain evidence="14 15">VV3</strain>
    </source>
</reference>
<dbReference type="PANTHER" id="PTHR11070">
    <property type="entry name" value="UVRD / RECB / PCRA DNA HELICASE FAMILY MEMBER"/>
    <property type="match status" value="1"/>
</dbReference>
<dbReference type="InterPro" id="IPR014016">
    <property type="entry name" value="UvrD-like_ATP-bd"/>
</dbReference>
<evidence type="ECO:0000256" key="3">
    <source>
        <dbReference type="ARBA" id="ARBA00022801"/>
    </source>
</evidence>
<dbReference type="AlphaFoldDB" id="A0AAC9ND01"/>
<sequence>MAFPLTDRQLEIVKHVNGALLVIAGPGSGKTRVLTERITNLMNIGKKKILALTFSNKAAEEISERIEQTIDDELNDNVLVGTIHSFCLDVVMNRGNLIGLPSGLVLFEAESDKLEIMKRVANEIPELRAGGKGNVLKKYLTQISNYKQNFISPEVLLDSIDENEVKFAKVYEAYNNMMLSQRALDFDDILFYAYRIFVERPQIAKTYTRLYKYIFVDEAQDLNEAQYKVIRALCKDFENLMMVGDPAQSIYGFNGSDSDFMTNDFIKDFCPTEFKLVENFRSTRKIIDAAKKLQADVDSSAVYPLEGELMVRKFNNEQQEASWILSKIHNLITNGNEWIDTKINYENIAVIARNRYVLSIVKETLESDNIPVNQGAISRSIESESLAIKIFEAGLRVIINPYDNVHFNQILGLVKYKDEYRSSVEVSYLEMLLEVDSDRVGLADNAIFKSVKLAWKILLEDEEKFSKALNIIAEYLVKNDVTHEESVEEEQYLIQKDIEMWREHWKKYCSQSVTGQRNLSHFRNQVSLGKTQTHDNSGVSLLTVHMSKGLEYDVVFLVGMNEGTFPDYRANSVKELNEELNNMFVALTRARRVCYVTYPQYKLMPWGSIKYQYPSRFIKKMDIENYV</sequence>
<evidence type="ECO:0000313" key="15">
    <source>
        <dbReference type="Proteomes" id="UP000177709"/>
    </source>
</evidence>
<evidence type="ECO:0000256" key="8">
    <source>
        <dbReference type="ARBA" id="ARBA00034617"/>
    </source>
</evidence>
<proteinExistence type="inferred from homology"/>
<comment type="similarity">
    <text evidence="1">Belongs to the helicase family. UvrD subfamily.</text>
</comment>
<dbReference type="GO" id="GO:0016787">
    <property type="term" value="F:hydrolase activity"/>
    <property type="evidence" value="ECO:0007669"/>
    <property type="project" value="UniProtKB-UniRule"/>
</dbReference>
<evidence type="ECO:0000256" key="2">
    <source>
        <dbReference type="ARBA" id="ARBA00022741"/>
    </source>
</evidence>
<dbReference type="PROSITE" id="PS51198">
    <property type="entry name" value="UVRD_HELICASE_ATP_BIND"/>
    <property type="match status" value="1"/>
</dbReference>
<dbReference type="InterPro" id="IPR014017">
    <property type="entry name" value="DNA_helicase_UvrD-like_C"/>
</dbReference>
<comment type="catalytic activity">
    <reaction evidence="10">
        <text>ATP + H2O = ADP + phosphate + H(+)</text>
        <dbReference type="Rhea" id="RHEA:13065"/>
        <dbReference type="ChEBI" id="CHEBI:15377"/>
        <dbReference type="ChEBI" id="CHEBI:15378"/>
        <dbReference type="ChEBI" id="CHEBI:30616"/>
        <dbReference type="ChEBI" id="CHEBI:43474"/>
        <dbReference type="ChEBI" id="CHEBI:456216"/>
        <dbReference type="EC" id="5.6.2.4"/>
    </reaction>
</comment>
<evidence type="ECO:0000259" key="12">
    <source>
        <dbReference type="PROSITE" id="PS51198"/>
    </source>
</evidence>
<dbReference type="GO" id="GO:0000725">
    <property type="term" value="P:recombinational repair"/>
    <property type="evidence" value="ECO:0007669"/>
    <property type="project" value="TreeGrafter"/>
</dbReference>
<evidence type="ECO:0000256" key="6">
    <source>
        <dbReference type="ARBA" id="ARBA00023125"/>
    </source>
</evidence>
<evidence type="ECO:0000256" key="5">
    <source>
        <dbReference type="ARBA" id="ARBA00022840"/>
    </source>
</evidence>
<dbReference type="CDD" id="cd17932">
    <property type="entry name" value="DEXQc_UvrD"/>
    <property type="match status" value="1"/>
</dbReference>
<dbReference type="InterPro" id="IPR013986">
    <property type="entry name" value="DExx_box_DNA_helicase_dom_sf"/>
</dbReference>
<organism evidence="14 15">
    <name type="scientific">Bacillus xiamenensis</name>
    <dbReference type="NCBI Taxonomy" id="1178537"/>
    <lineage>
        <taxon>Bacteria</taxon>
        <taxon>Bacillati</taxon>
        <taxon>Bacillota</taxon>
        <taxon>Bacilli</taxon>
        <taxon>Bacillales</taxon>
        <taxon>Bacillaceae</taxon>
        <taxon>Bacillus</taxon>
    </lineage>
</organism>
<dbReference type="Pfam" id="PF00580">
    <property type="entry name" value="UvrD-helicase"/>
    <property type="match status" value="1"/>
</dbReference>
<dbReference type="GO" id="GO:0005524">
    <property type="term" value="F:ATP binding"/>
    <property type="evidence" value="ECO:0007669"/>
    <property type="project" value="UniProtKB-UniRule"/>
</dbReference>
<comment type="catalytic activity">
    <reaction evidence="8">
        <text>Couples ATP hydrolysis with the unwinding of duplex DNA by translocating in the 3'-5' direction.</text>
        <dbReference type="EC" id="5.6.2.4"/>
    </reaction>
</comment>
<keyword evidence="6" id="KW-0238">DNA-binding</keyword>
<gene>
    <name evidence="14" type="ORF">BK049_11850</name>
</gene>
<dbReference type="InterPro" id="IPR000212">
    <property type="entry name" value="DNA_helicase_UvrD/REP"/>
</dbReference>
<evidence type="ECO:0000313" key="14">
    <source>
        <dbReference type="EMBL" id="AOZ89320.1"/>
    </source>
</evidence>
<dbReference type="InterPro" id="IPR027417">
    <property type="entry name" value="P-loop_NTPase"/>
</dbReference>
<feature type="binding site" evidence="11">
    <location>
        <begin position="24"/>
        <end position="31"/>
    </location>
    <ligand>
        <name>ATP</name>
        <dbReference type="ChEBI" id="CHEBI:30616"/>
    </ligand>
</feature>
<dbReference type="Proteomes" id="UP000177709">
    <property type="component" value="Chromosome"/>
</dbReference>
<dbReference type="Pfam" id="PF13361">
    <property type="entry name" value="UvrD_C"/>
    <property type="match status" value="1"/>
</dbReference>
<dbReference type="PANTHER" id="PTHR11070:SF2">
    <property type="entry name" value="ATP-DEPENDENT DNA HELICASE SRS2"/>
    <property type="match status" value="1"/>
</dbReference>